<name>A0A2T5I0M6_9PROT</name>
<comment type="caution">
    <text evidence="1">The sequence shown here is derived from an EMBL/GenBank/DDBJ whole genome shotgun (WGS) entry which is preliminary data.</text>
</comment>
<dbReference type="Proteomes" id="UP000244128">
    <property type="component" value="Unassembled WGS sequence"/>
</dbReference>
<evidence type="ECO:0000313" key="2">
    <source>
        <dbReference type="Proteomes" id="UP000244128"/>
    </source>
</evidence>
<dbReference type="AlphaFoldDB" id="A0A2T5I0M6"/>
<organism evidence="1 2">
    <name type="scientific">Nitrosomonas oligotropha</name>
    <dbReference type="NCBI Taxonomy" id="42354"/>
    <lineage>
        <taxon>Bacteria</taxon>
        <taxon>Pseudomonadati</taxon>
        <taxon>Pseudomonadota</taxon>
        <taxon>Betaproteobacteria</taxon>
        <taxon>Nitrosomonadales</taxon>
        <taxon>Nitrosomonadaceae</taxon>
        <taxon>Nitrosomonas</taxon>
    </lineage>
</organism>
<proteinExistence type="predicted"/>
<accession>A0A2T5I0M6</accession>
<sequence length="183" mass="20830">MPIRQGSIDGLCGVYSVMNATEVVIGKFHYDRKLGRKASQRRVLFKNLIGYLSKYDLLEETLIWGSDDIDAKGGFIDIAIKSVKKYQMRKLRKKIAFDTDDVTLNAYWEKLTEHLNRPESAVIICLSGRIKHWTCVRRITPSAMILSDSSGIRRIARGRCAVSMGRGDLYILWPTLTYLLSVV</sequence>
<reference evidence="1 2" key="1">
    <citation type="submission" date="2018-04" db="EMBL/GenBank/DDBJ databases">
        <title>Active sludge and wastewater microbial communities from Klosterneuburg, Austria.</title>
        <authorList>
            <person name="Wagner M."/>
        </authorList>
    </citation>
    <scope>NUCLEOTIDE SEQUENCE [LARGE SCALE GENOMIC DNA]</scope>
    <source>
        <strain evidence="1 2">Nm49</strain>
    </source>
</reference>
<evidence type="ECO:0000313" key="1">
    <source>
        <dbReference type="EMBL" id="PTQ77397.1"/>
    </source>
</evidence>
<gene>
    <name evidence="1" type="ORF">C8R26_10843</name>
</gene>
<protein>
    <submittedName>
        <fullName evidence="1">Uncharacterized protein</fullName>
    </submittedName>
</protein>
<dbReference type="EMBL" id="QAOI01000008">
    <property type="protein sequence ID" value="PTQ77397.1"/>
    <property type="molecule type" value="Genomic_DNA"/>
</dbReference>